<feature type="region of interest" description="Disordered" evidence="1">
    <location>
        <begin position="56"/>
        <end position="106"/>
    </location>
</feature>
<evidence type="ECO:0000313" key="4">
    <source>
        <dbReference type="Proteomes" id="UP000276864"/>
    </source>
</evidence>
<gene>
    <name evidence="3" type="ORF">D0866_15712</name>
</gene>
<dbReference type="EMBL" id="QWIM01003315">
    <property type="protein sequence ID" value="RMY01976.1"/>
    <property type="molecule type" value="Genomic_DNA"/>
</dbReference>
<feature type="region of interest" description="Disordered" evidence="1">
    <location>
        <begin position="122"/>
        <end position="142"/>
    </location>
</feature>
<dbReference type="Proteomes" id="UP000276864">
    <property type="component" value="Unassembled WGS sequence"/>
</dbReference>
<feature type="region of interest" description="Disordered" evidence="1">
    <location>
        <begin position="240"/>
        <end position="259"/>
    </location>
</feature>
<accession>A0A3M6YFZ4</accession>
<proteinExistence type="predicted"/>
<evidence type="ECO:0000256" key="1">
    <source>
        <dbReference type="SAM" id="MobiDB-lite"/>
    </source>
</evidence>
<comment type="caution">
    <text evidence="3">The sequence shown here is derived from an EMBL/GenBank/DDBJ whole genome shotgun (WGS) entry which is preliminary data.</text>
</comment>
<name>A0A3M6YFZ4_HORWE</name>
<dbReference type="PANTHER" id="PTHR14580:SF0">
    <property type="entry name" value="MULTIPLE MYELOMA TUMOR-ASSOCIATED PROTEIN 2"/>
    <property type="match status" value="1"/>
</dbReference>
<sequence length="259" mass="28327">MDLLQTVRKEGSRGGVNFSWDDVKNSSHRENYLGHSLMAPVGRWQKNKDLSWYAKASDAELTPEERAEKEKERKREEMRKVKEAEEDAMARALGLPPPDRSNANLEPLGMDKAKQVEVNKALNETLENGDEGDKGSGERRRKHEIRDDIMTGGEGTGVEVARGGRATKMMSEYRGGGGGQGQEIMSLGATIEEMIAHGLEIDATDQEAERGTMDVGRMRVKGGGGIAKTHDGGNIVAVGLAPDHLTPEEESETEKKEGD</sequence>
<feature type="domain" description="Multiple myeloma tumor-associated protein 2-like N-terminal" evidence="2">
    <location>
        <begin position="11"/>
        <end position="94"/>
    </location>
</feature>
<feature type="compositionally biased region" description="Basic and acidic residues" evidence="1">
    <location>
        <begin position="131"/>
        <end position="142"/>
    </location>
</feature>
<protein>
    <recommendedName>
        <fullName evidence="2">Multiple myeloma tumor-associated protein 2-like N-terminal domain-containing protein</fullName>
    </recommendedName>
</protein>
<dbReference type="Pfam" id="PF10159">
    <property type="entry name" value="MMtag"/>
    <property type="match status" value="1"/>
</dbReference>
<feature type="compositionally biased region" description="Basic and acidic residues" evidence="1">
    <location>
        <begin position="63"/>
        <end position="83"/>
    </location>
</feature>
<dbReference type="InterPro" id="IPR039207">
    <property type="entry name" value="MMTAG2-like"/>
</dbReference>
<dbReference type="VEuPathDB" id="FungiDB:BTJ68_02307"/>
<organism evidence="3 4">
    <name type="scientific">Hortaea werneckii</name>
    <name type="common">Black yeast</name>
    <name type="synonym">Cladosporium werneckii</name>
    <dbReference type="NCBI Taxonomy" id="91943"/>
    <lineage>
        <taxon>Eukaryota</taxon>
        <taxon>Fungi</taxon>
        <taxon>Dikarya</taxon>
        <taxon>Ascomycota</taxon>
        <taxon>Pezizomycotina</taxon>
        <taxon>Dothideomycetes</taxon>
        <taxon>Dothideomycetidae</taxon>
        <taxon>Mycosphaerellales</taxon>
        <taxon>Teratosphaeriaceae</taxon>
        <taxon>Hortaea</taxon>
    </lineage>
</organism>
<dbReference type="InterPro" id="IPR019315">
    <property type="entry name" value="MMTA2_N"/>
</dbReference>
<evidence type="ECO:0000259" key="2">
    <source>
        <dbReference type="Pfam" id="PF10159"/>
    </source>
</evidence>
<dbReference type="AlphaFoldDB" id="A0A3M6YFZ4"/>
<evidence type="ECO:0000313" key="3">
    <source>
        <dbReference type="EMBL" id="RMY01976.1"/>
    </source>
</evidence>
<reference evidence="3 4" key="1">
    <citation type="journal article" date="2018" name="BMC Genomics">
        <title>Genomic evidence for intraspecific hybridization in a clonal and extremely halotolerant yeast.</title>
        <authorList>
            <person name="Gostincar C."/>
            <person name="Stajich J.E."/>
            <person name="Zupancic J."/>
            <person name="Zalar P."/>
            <person name="Gunde-Cimerman N."/>
        </authorList>
    </citation>
    <scope>NUCLEOTIDE SEQUENCE [LARGE SCALE GENOMIC DNA]</scope>
    <source>
        <strain evidence="3 4">EXF-6651</strain>
    </source>
</reference>
<dbReference type="PANTHER" id="PTHR14580">
    <property type="entry name" value="MULTIPLE MYELOMA TUMOR-ASSOCIATED PROTEIN 2 FAMILY MEMBER"/>
    <property type="match status" value="1"/>
</dbReference>